<proteinExistence type="predicted"/>
<dbReference type="GO" id="GO:0071949">
    <property type="term" value="F:FAD binding"/>
    <property type="evidence" value="ECO:0007669"/>
    <property type="project" value="InterPro"/>
</dbReference>
<evidence type="ECO:0000313" key="4">
    <source>
        <dbReference type="EMBL" id="RUS94704.1"/>
    </source>
</evidence>
<evidence type="ECO:0000313" key="5">
    <source>
        <dbReference type="Proteomes" id="UP000271624"/>
    </source>
</evidence>
<feature type="domain" description="FAD-binding" evidence="3">
    <location>
        <begin position="6"/>
        <end position="35"/>
    </location>
</feature>
<dbReference type="RefSeq" id="WP_233787973.1">
    <property type="nucleotide sequence ID" value="NZ_RSCL01000046.1"/>
</dbReference>
<reference evidence="4" key="1">
    <citation type="submission" date="2018-12" db="EMBL/GenBank/DDBJ databases">
        <authorList>
            <person name="Will S."/>
            <person name="Neumann-Schaal M."/>
            <person name="Henke P."/>
        </authorList>
    </citation>
    <scope>NUCLEOTIDE SEQUENCE</scope>
    <source>
        <strain evidence="4">PCC 7102</strain>
    </source>
</reference>
<dbReference type="Gene3D" id="3.50.50.60">
    <property type="entry name" value="FAD/NAD(P)-binding domain"/>
    <property type="match status" value="1"/>
</dbReference>
<keyword evidence="1" id="KW-0560">Oxidoreductase</keyword>
<dbReference type="InterPro" id="IPR002938">
    <property type="entry name" value="FAD-bd"/>
</dbReference>
<reference evidence="4" key="2">
    <citation type="journal article" date="2019" name="Genome Biol. Evol.">
        <title>Day and night: Metabolic profiles and evolutionary relationships of six axenic non-marine cyanobacteria.</title>
        <authorList>
            <person name="Will S.E."/>
            <person name="Henke P."/>
            <person name="Boedeker C."/>
            <person name="Huang S."/>
            <person name="Brinkmann H."/>
            <person name="Rohde M."/>
            <person name="Jarek M."/>
            <person name="Friedl T."/>
            <person name="Seufert S."/>
            <person name="Schumacher M."/>
            <person name="Overmann J."/>
            <person name="Neumann-Schaal M."/>
            <person name="Petersen J."/>
        </authorList>
    </citation>
    <scope>NUCLEOTIDE SEQUENCE [LARGE SCALE GENOMIC DNA]</scope>
    <source>
        <strain evidence="4">PCC 7102</strain>
    </source>
</reference>
<gene>
    <name evidence="4" type="ORF">DSM106972_092390</name>
</gene>
<organism evidence="4 5">
    <name type="scientific">Dulcicalothrix desertica PCC 7102</name>
    <dbReference type="NCBI Taxonomy" id="232991"/>
    <lineage>
        <taxon>Bacteria</taxon>
        <taxon>Bacillati</taxon>
        <taxon>Cyanobacteriota</taxon>
        <taxon>Cyanophyceae</taxon>
        <taxon>Nostocales</taxon>
        <taxon>Calotrichaceae</taxon>
        <taxon>Dulcicalothrix</taxon>
    </lineage>
</organism>
<comment type="caution">
    <text evidence="4">The sequence shown here is derived from an EMBL/GenBank/DDBJ whole genome shotgun (WGS) entry which is preliminary data.</text>
</comment>
<dbReference type="AlphaFoldDB" id="A0A433ULL0"/>
<evidence type="ECO:0000256" key="2">
    <source>
        <dbReference type="ARBA" id="ARBA00023033"/>
    </source>
</evidence>
<protein>
    <recommendedName>
        <fullName evidence="3">FAD-binding domain-containing protein</fullName>
    </recommendedName>
</protein>
<dbReference type="GO" id="GO:0004497">
    <property type="term" value="F:monooxygenase activity"/>
    <property type="evidence" value="ECO:0007669"/>
    <property type="project" value="UniProtKB-KW"/>
</dbReference>
<accession>A0A433ULL0</accession>
<dbReference type="SUPFAM" id="SSF51905">
    <property type="entry name" value="FAD/NAD(P)-binding domain"/>
    <property type="match status" value="1"/>
</dbReference>
<dbReference type="InterPro" id="IPR036188">
    <property type="entry name" value="FAD/NAD-bd_sf"/>
</dbReference>
<dbReference type="EMBL" id="RSCL01000046">
    <property type="protein sequence ID" value="RUS94704.1"/>
    <property type="molecule type" value="Genomic_DNA"/>
</dbReference>
<keyword evidence="2" id="KW-0503">Monooxygenase</keyword>
<evidence type="ECO:0000259" key="3">
    <source>
        <dbReference type="Pfam" id="PF01494"/>
    </source>
</evidence>
<sequence>MSMNIYDVVIIGAGPVGLATALGLRQRGIENILVLDQTRAFRKVGQTVDLLANGLKAIRYIDSNAYEAIKRNFLSSQNPTSKPSPVWVYKDLQGNNVYSTPLGFDYWFEKYGEGRVSLAWYDLQTTLRQLLPEDIVIINNRCVNIQEDSNCVRIDCVSDASVNINPYAYWEEDNLEAPSQQFERKSYQAKLLVAADGINSTVRKVIYKDTENSTFAQPEYSGFSAIFCLENTDIPNQLETELEVKYFREGFVLSMGNDTVDSRLMFFRRGKGQVGYMLHAAVPLEVLNNTSGSSLVEIAYHKLEKAGFPSELKQLVRLSPATKIQKRPYYIHHATASKWSKGRTVLVGDAAHGMPPFMAQGANQGFEDALAITTQITNIAQNNHWDNMPAITQCFEIYEKYRRPFMEYIQQATLTRFPQTSEQLSQEYSQKVYCRNLDSAIGIML</sequence>
<dbReference type="Proteomes" id="UP000271624">
    <property type="component" value="Unassembled WGS sequence"/>
</dbReference>
<dbReference type="Pfam" id="PF01494">
    <property type="entry name" value="FAD_binding_3"/>
    <property type="match status" value="2"/>
</dbReference>
<evidence type="ECO:0000256" key="1">
    <source>
        <dbReference type="ARBA" id="ARBA00023002"/>
    </source>
</evidence>
<dbReference type="InterPro" id="IPR050493">
    <property type="entry name" value="FAD-dep_Monooxygenase_BioMet"/>
</dbReference>
<name>A0A433ULL0_9CYAN</name>
<feature type="domain" description="FAD-binding" evidence="3">
    <location>
        <begin position="323"/>
        <end position="378"/>
    </location>
</feature>
<dbReference type="PANTHER" id="PTHR13789">
    <property type="entry name" value="MONOOXYGENASE"/>
    <property type="match status" value="1"/>
</dbReference>
<dbReference type="PRINTS" id="PR00420">
    <property type="entry name" value="RNGMNOXGNASE"/>
</dbReference>
<keyword evidence="5" id="KW-1185">Reference proteome</keyword>
<dbReference type="PANTHER" id="PTHR13789:SF309">
    <property type="entry name" value="PUTATIVE (AFU_ORTHOLOGUE AFUA_6G14510)-RELATED"/>
    <property type="match status" value="1"/>
</dbReference>